<keyword evidence="2" id="KW-1185">Reference proteome</keyword>
<dbReference type="Proteomes" id="UP001175228">
    <property type="component" value="Unassembled WGS sequence"/>
</dbReference>
<gene>
    <name evidence="1" type="ORF">EDD18DRAFT_1361014</name>
</gene>
<protein>
    <submittedName>
        <fullName evidence="1">Uncharacterized protein</fullName>
    </submittedName>
</protein>
<accession>A0AA39UDT5</accession>
<sequence length="140" mass="15733">MSTSSFALCQPLTPGPTLSFGSSILWGRLHVWRSEWRTRQKLYIDKTVARWRIMKRPDGAPRSDLVPSTSALRFLSLVERAPILPAVAILDLAWPLATFELRPEGSSDRHRHRQASLFGFGSVSSPHLVAEGMELPVQRD</sequence>
<proteinExistence type="predicted"/>
<comment type="caution">
    <text evidence="1">The sequence shown here is derived from an EMBL/GenBank/DDBJ whole genome shotgun (WGS) entry which is preliminary data.</text>
</comment>
<dbReference type="AlphaFoldDB" id="A0AA39UDT5"/>
<evidence type="ECO:0000313" key="2">
    <source>
        <dbReference type="Proteomes" id="UP001175228"/>
    </source>
</evidence>
<name>A0AA39UDT5_9AGAR</name>
<evidence type="ECO:0000313" key="1">
    <source>
        <dbReference type="EMBL" id="KAK0485547.1"/>
    </source>
</evidence>
<organism evidence="1 2">
    <name type="scientific">Armillaria luteobubalina</name>
    <dbReference type="NCBI Taxonomy" id="153913"/>
    <lineage>
        <taxon>Eukaryota</taxon>
        <taxon>Fungi</taxon>
        <taxon>Dikarya</taxon>
        <taxon>Basidiomycota</taxon>
        <taxon>Agaricomycotina</taxon>
        <taxon>Agaricomycetes</taxon>
        <taxon>Agaricomycetidae</taxon>
        <taxon>Agaricales</taxon>
        <taxon>Marasmiineae</taxon>
        <taxon>Physalacriaceae</taxon>
        <taxon>Armillaria</taxon>
    </lineage>
</organism>
<reference evidence="1" key="1">
    <citation type="submission" date="2023-06" db="EMBL/GenBank/DDBJ databases">
        <authorList>
            <consortium name="Lawrence Berkeley National Laboratory"/>
            <person name="Ahrendt S."/>
            <person name="Sahu N."/>
            <person name="Indic B."/>
            <person name="Wong-Bajracharya J."/>
            <person name="Merenyi Z."/>
            <person name="Ke H.-M."/>
            <person name="Monk M."/>
            <person name="Kocsube S."/>
            <person name="Drula E."/>
            <person name="Lipzen A."/>
            <person name="Balint B."/>
            <person name="Henrissat B."/>
            <person name="Andreopoulos B."/>
            <person name="Martin F.M."/>
            <person name="Harder C.B."/>
            <person name="Rigling D."/>
            <person name="Ford K.L."/>
            <person name="Foster G.D."/>
            <person name="Pangilinan J."/>
            <person name="Papanicolaou A."/>
            <person name="Barry K."/>
            <person name="LaButti K."/>
            <person name="Viragh M."/>
            <person name="Koriabine M."/>
            <person name="Yan M."/>
            <person name="Riley R."/>
            <person name="Champramary S."/>
            <person name="Plett K.L."/>
            <person name="Tsai I.J."/>
            <person name="Slot J."/>
            <person name="Sipos G."/>
            <person name="Plett J."/>
            <person name="Nagy L.G."/>
            <person name="Grigoriev I.V."/>
        </authorList>
    </citation>
    <scope>NUCLEOTIDE SEQUENCE</scope>
    <source>
        <strain evidence="1">HWK02</strain>
    </source>
</reference>
<dbReference type="EMBL" id="JAUEPU010000050">
    <property type="protein sequence ID" value="KAK0485547.1"/>
    <property type="molecule type" value="Genomic_DNA"/>
</dbReference>